<proteinExistence type="predicted"/>
<dbReference type="OMA" id="HVIRTHE"/>
<feature type="region of interest" description="Disordered" evidence="1">
    <location>
        <begin position="286"/>
        <end position="315"/>
    </location>
</feature>
<dbReference type="Proteomes" id="UP000053927">
    <property type="component" value="Unassembled WGS sequence"/>
</dbReference>
<dbReference type="KEGG" id="shs:STEHIDRAFT_125978"/>
<evidence type="ECO:0000256" key="1">
    <source>
        <dbReference type="SAM" id="MobiDB-lite"/>
    </source>
</evidence>
<feature type="compositionally biased region" description="Polar residues" evidence="1">
    <location>
        <begin position="1"/>
        <end position="10"/>
    </location>
</feature>
<gene>
    <name evidence="2" type="ORF">STEHIDRAFT_125978</name>
</gene>
<dbReference type="eggNOG" id="ENOG502R19Y">
    <property type="taxonomic scope" value="Eukaryota"/>
</dbReference>
<feature type="region of interest" description="Disordered" evidence="1">
    <location>
        <begin position="80"/>
        <end position="184"/>
    </location>
</feature>
<evidence type="ECO:0000313" key="2">
    <source>
        <dbReference type="EMBL" id="EIM80440.1"/>
    </source>
</evidence>
<feature type="compositionally biased region" description="Basic and acidic residues" evidence="1">
    <location>
        <begin position="98"/>
        <end position="108"/>
    </location>
</feature>
<evidence type="ECO:0000313" key="3">
    <source>
        <dbReference type="Proteomes" id="UP000053927"/>
    </source>
</evidence>
<dbReference type="EMBL" id="JH687398">
    <property type="protein sequence ID" value="EIM80440.1"/>
    <property type="molecule type" value="Genomic_DNA"/>
</dbReference>
<feature type="compositionally biased region" description="Basic and acidic residues" evidence="1">
    <location>
        <begin position="286"/>
        <end position="296"/>
    </location>
</feature>
<feature type="compositionally biased region" description="Low complexity" evidence="1">
    <location>
        <begin position="143"/>
        <end position="174"/>
    </location>
</feature>
<organism evidence="2 3">
    <name type="scientific">Stereum hirsutum (strain FP-91666)</name>
    <name type="common">White-rot fungus</name>
    <dbReference type="NCBI Taxonomy" id="721885"/>
    <lineage>
        <taxon>Eukaryota</taxon>
        <taxon>Fungi</taxon>
        <taxon>Dikarya</taxon>
        <taxon>Basidiomycota</taxon>
        <taxon>Agaricomycotina</taxon>
        <taxon>Agaricomycetes</taxon>
        <taxon>Russulales</taxon>
        <taxon>Stereaceae</taxon>
        <taxon>Stereum</taxon>
    </lineage>
</organism>
<feature type="region of interest" description="Disordered" evidence="1">
    <location>
        <begin position="1"/>
        <end position="31"/>
    </location>
</feature>
<protein>
    <submittedName>
        <fullName evidence="2">Uncharacterized protein</fullName>
    </submittedName>
</protein>
<reference evidence="3" key="1">
    <citation type="journal article" date="2012" name="Science">
        <title>The Paleozoic origin of enzymatic lignin decomposition reconstructed from 31 fungal genomes.</title>
        <authorList>
            <person name="Floudas D."/>
            <person name="Binder M."/>
            <person name="Riley R."/>
            <person name="Barry K."/>
            <person name="Blanchette R.A."/>
            <person name="Henrissat B."/>
            <person name="Martinez A.T."/>
            <person name="Otillar R."/>
            <person name="Spatafora J.W."/>
            <person name="Yadav J.S."/>
            <person name="Aerts A."/>
            <person name="Benoit I."/>
            <person name="Boyd A."/>
            <person name="Carlson A."/>
            <person name="Copeland A."/>
            <person name="Coutinho P.M."/>
            <person name="de Vries R.P."/>
            <person name="Ferreira P."/>
            <person name="Findley K."/>
            <person name="Foster B."/>
            <person name="Gaskell J."/>
            <person name="Glotzer D."/>
            <person name="Gorecki P."/>
            <person name="Heitman J."/>
            <person name="Hesse C."/>
            <person name="Hori C."/>
            <person name="Igarashi K."/>
            <person name="Jurgens J.A."/>
            <person name="Kallen N."/>
            <person name="Kersten P."/>
            <person name="Kohler A."/>
            <person name="Kuees U."/>
            <person name="Kumar T.K.A."/>
            <person name="Kuo A."/>
            <person name="LaButti K."/>
            <person name="Larrondo L.F."/>
            <person name="Lindquist E."/>
            <person name="Ling A."/>
            <person name="Lombard V."/>
            <person name="Lucas S."/>
            <person name="Lundell T."/>
            <person name="Martin R."/>
            <person name="McLaughlin D.J."/>
            <person name="Morgenstern I."/>
            <person name="Morin E."/>
            <person name="Murat C."/>
            <person name="Nagy L.G."/>
            <person name="Nolan M."/>
            <person name="Ohm R.A."/>
            <person name="Patyshakuliyeva A."/>
            <person name="Rokas A."/>
            <person name="Ruiz-Duenas F.J."/>
            <person name="Sabat G."/>
            <person name="Salamov A."/>
            <person name="Samejima M."/>
            <person name="Schmutz J."/>
            <person name="Slot J.C."/>
            <person name="St John F."/>
            <person name="Stenlid J."/>
            <person name="Sun H."/>
            <person name="Sun S."/>
            <person name="Syed K."/>
            <person name="Tsang A."/>
            <person name="Wiebenga A."/>
            <person name="Young D."/>
            <person name="Pisabarro A."/>
            <person name="Eastwood D.C."/>
            <person name="Martin F."/>
            <person name="Cullen D."/>
            <person name="Grigoriev I.V."/>
            <person name="Hibbett D.S."/>
        </authorList>
    </citation>
    <scope>NUCLEOTIDE SEQUENCE [LARGE SCALE GENOMIC DNA]</scope>
    <source>
        <strain evidence="3">FP-91666</strain>
    </source>
</reference>
<dbReference type="RefSeq" id="XP_007310564.1">
    <property type="nucleotide sequence ID" value="XM_007310502.1"/>
</dbReference>
<dbReference type="GeneID" id="18797686"/>
<sequence>MASSSRSSKAAPTISLPLPLQKKTPTTASITPVNVTSKSLTSSSRTHASPLHRFYYDAMDMKTTANTKHKSNNALVTSVNAKRNKKRERQVDADENESVDRETTERTGVRPRVRQRLRSVSSVETIRAQSPERSEKFRLSHQSSTSTLRSPSRSTTPLGVLSDSSFNQSSSDSDPVVPTTGTPRTLRRVGAVIFKKSAETAPELSCATPTTTIPVTHSRIPRLAVEPHLPSSDSPAVRDNTTSSARPTRGSLSSSPRSAKTSAISAIKRPMTVAQAMAELEAITRNHEEDEGRGSSEDGGEAGPPSPSVSHYAGGSSIGLATLKDRERYDLRCTLLKKHNDLWDMQDSAIHALEGLLLLTDYQFTSGSSHLPPAHTLNIQCQTHAYEGRFSSENNDLPVFFTEFLGQRLSKSAINSLLLDLASANASTPGLGPGPALDFSPDGGIVVQKEWKSVADSQDGKRQWYVKFWIPVPVTLFKKMETRMFTAKAKLMVVQHDVDGRGSCKTIPVLSTVAKGDISHLKKHKEMAAKKKQSP</sequence>
<accession>R7RZW0</accession>
<name>R7RZW0_STEHR</name>
<dbReference type="AlphaFoldDB" id="R7RZW0"/>
<dbReference type="OrthoDB" id="3059771at2759"/>
<feature type="region of interest" description="Disordered" evidence="1">
    <location>
        <begin position="217"/>
        <end position="270"/>
    </location>
</feature>
<keyword evidence="3" id="KW-1185">Reference proteome</keyword>
<feature type="compositionally biased region" description="Polar residues" evidence="1">
    <location>
        <begin position="231"/>
        <end position="264"/>
    </location>
</feature>